<dbReference type="PANTHER" id="PTHR32303">
    <property type="entry name" value="QUINOPROTEIN ALCOHOL DEHYDROGENASE (CYTOCHROME C)"/>
    <property type="match status" value="1"/>
</dbReference>
<dbReference type="NCBIfam" id="TIGR03075">
    <property type="entry name" value="PQQ_enz_alc_DH"/>
    <property type="match status" value="1"/>
</dbReference>
<feature type="binding site" description="covalent" evidence="11">
    <location>
        <position position="611"/>
    </location>
    <ligand>
        <name>heme c</name>
        <dbReference type="ChEBI" id="CHEBI:61717"/>
    </ligand>
</feature>
<dbReference type="EMBL" id="WTYY01000001">
    <property type="protein sequence ID" value="MXO87257.1"/>
    <property type="molecule type" value="Genomic_DNA"/>
</dbReference>
<dbReference type="CDD" id="cd10279">
    <property type="entry name" value="PQQ_ADH_II"/>
    <property type="match status" value="1"/>
</dbReference>
<dbReference type="SMART" id="SM00564">
    <property type="entry name" value="PQQ"/>
    <property type="match status" value="5"/>
</dbReference>
<evidence type="ECO:0000256" key="1">
    <source>
        <dbReference type="ARBA" id="ARBA00008156"/>
    </source>
</evidence>
<evidence type="ECO:0000256" key="4">
    <source>
        <dbReference type="ARBA" id="ARBA00022729"/>
    </source>
</evidence>
<evidence type="ECO:0000256" key="13">
    <source>
        <dbReference type="PIRSR" id="PIRSR617512-4"/>
    </source>
</evidence>
<keyword evidence="8 12" id="KW-0408">Iron</keyword>
<comment type="similarity">
    <text evidence="1">Belongs to the bacterial PQQ dehydrogenase family.</text>
</comment>
<feature type="binding site" evidence="12">
    <location>
        <position position="265"/>
    </location>
    <ligand>
        <name>Ca(2+)</name>
        <dbReference type="ChEBI" id="CHEBI:29108"/>
    </ligand>
</feature>
<dbReference type="InterPro" id="IPR036909">
    <property type="entry name" value="Cyt_c-like_dom_sf"/>
</dbReference>
<keyword evidence="9 13" id="KW-1015">Disulfide bond</keyword>
<dbReference type="GO" id="GO:0016020">
    <property type="term" value="C:membrane"/>
    <property type="evidence" value="ECO:0007669"/>
    <property type="project" value="InterPro"/>
</dbReference>
<comment type="cofactor">
    <cofactor evidence="11">
        <name>pyrroloquinoline quinone</name>
        <dbReference type="ChEBI" id="CHEBI:58442"/>
    </cofactor>
    <text evidence="11">Binds 1 PQQ group per subunit.</text>
</comment>
<feature type="binding site" evidence="11">
    <location>
        <position position="337"/>
    </location>
    <ligand>
        <name>pyrroloquinoline quinone</name>
        <dbReference type="ChEBI" id="CHEBI:58442"/>
    </ligand>
</feature>
<feature type="binding site" evidence="11">
    <location>
        <position position="245"/>
    </location>
    <ligand>
        <name>pyrroloquinoline quinone</name>
        <dbReference type="ChEBI" id="CHEBI:58442"/>
    </ligand>
</feature>
<feature type="binding site" description="axial binding residue" evidence="12">
    <location>
        <position position="651"/>
    </location>
    <ligand>
        <name>heme c</name>
        <dbReference type="ChEBI" id="CHEBI:61717"/>
    </ligand>
    <ligandPart>
        <name>Fe</name>
        <dbReference type="ChEBI" id="CHEBI:18248"/>
    </ligandPart>
</feature>
<keyword evidence="5 12" id="KW-0106">Calcium</keyword>
<feature type="chain" id="PRO_5032584555" evidence="14">
    <location>
        <begin position="26"/>
        <end position="682"/>
    </location>
</feature>
<evidence type="ECO:0000313" key="17">
    <source>
        <dbReference type="Proteomes" id="UP000435243"/>
    </source>
</evidence>
<feature type="binding site" evidence="11">
    <location>
        <position position="171"/>
    </location>
    <ligand>
        <name>pyrroloquinoline quinone</name>
        <dbReference type="ChEBI" id="CHEBI:58442"/>
    </ligand>
</feature>
<feature type="binding site" description="covalent" evidence="11">
    <location>
        <position position="614"/>
    </location>
    <ligand>
        <name>heme c</name>
        <dbReference type="ChEBI" id="CHEBI:61717"/>
    </ligand>
</feature>
<keyword evidence="17" id="KW-1185">Reference proteome</keyword>
<dbReference type="Pfam" id="PF01011">
    <property type="entry name" value="PQQ"/>
    <property type="match status" value="2"/>
</dbReference>
<dbReference type="OrthoDB" id="9794322at2"/>
<dbReference type="Proteomes" id="UP000435243">
    <property type="component" value="Unassembled WGS sequence"/>
</dbReference>
<dbReference type="InterPro" id="IPR002372">
    <property type="entry name" value="PQQ_rpt_dom"/>
</dbReference>
<name>A0A844ZK30_9SPHN</name>
<feature type="binding site" evidence="11">
    <location>
        <begin position="397"/>
        <end position="398"/>
    </location>
    <ligand>
        <name>pyrroloquinoline quinone</name>
        <dbReference type="ChEBI" id="CHEBI:58442"/>
    </ligand>
</feature>
<feature type="binding site" evidence="11">
    <location>
        <begin position="187"/>
        <end position="188"/>
    </location>
    <ligand>
        <name>pyrroloquinoline quinone</name>
        <dbReference type="ChEBI" id="CHEBI:58442"/>
    </ligand>
</feature>
<dbReference type="GO" id="GO:0016614">
    <property type="term" value="F:oxidoreductase activity, acting on CH-OH group of donors"/>
    <property type="evidence" value="ECO:0007669"/>
    <property type="project" value="InterPro"/>
</dbReference>
<proteinExistence type="inferred from homology"/>
<sequence>MISGMRAAIAAGLMGLLASCTLADAQTDIEPGQWVSTGRTWDEQHFSPMDQINADNVGDLGLAWYADLTTDRGQEATPLVLDGVLYNTEPWNITTAYDAATGEQLWRYDPQVPLRFGRLACCDIVTRGLGAWHDKILLATLDGRLIALDAKTGDVVWSVLTVNNAMNYTITGAPRVYDGKVLIGNGGAEMGARGYISAYDVETGDMLWRWHTVPGNPADGFENEAMETAAETWSGEWWKSGGGGTVWDSMSYDPALGLIYIGTGNGSPWTRKYRSPEGGDNLYLASIVALDAETGEYRWHYQTTPGEEWDYTATQNMVLADLEIEGRLRHVIMQAPKNGFFYVLDRETGELISAETIAPITWATGIDMETGRPIENPEARYGTIPVMVGPGAGGAHNWNPMAFSPDTGLVYVPVTETYMAYAAAETYTPGQGLGTAFSGHDDIRRQIAEYADAHSTGWLSAWDPVTQTERWRVPYAQKGSGGVLATAGNLVFQGTIGTTFAAYRADTGEKVWEMPVQNVPIAAPITYMVDGVQYIAVNAGWGGGLAHVERAQFSQLFLGRPRLLVFKLGGTVELPPMPEESFVVPELSPPPPLEGDAASVALGEQLYGANCAICHGNSARGGVKDLRHMSPATHAAFLDIVRGGSRAANGMASFADVLSDEQAGAIHNYLIARANEDWEASH</sequence>
<dbReference type="InterPro" id="IPR017512">
    <property type="entry name" value="PQQ_MeOH/EtOH_DH"/>
</dbReference>
<evidence type="ECO:0000259" key="15">
    <source>
        <dbReference type="PROSITE" id="PS51007"/>
    </source>
</evidence>
<evidence type="ECO:0000256" key="2">
    <source>
        <dbReference type="ARBA" id="ARBA00022617"/>
    </source>
</evidence>
<evidence type="ECO:0000256" key="5">
    <source>
        <dbReference type="ARBA" id="ARBA00022837"/>
    </source>
</evidence>
<evidence type="ECO:0000256" key="11">
    <source>
        <dbReference type="PIRSR" id="PIRSR617512-2"/>
    </source>
</evidence>
<gene>
    <name evidence="16" type="ORF">GRI32_00710</name>
</gene>
<feature type="binding site" evidence="12">
    <location>
        <position position="189"/>
    </location>
    <ligand>
        <name>Ca(2+)</name>
        <dbReference type="ChEBI" id="CHEBI:29108"/>
    </ligand>
</feature>
<dbReference type="PROSITE" id="PS51257">
    <property type="entry name" value="PROKAR_LIPOPROTEIN"/>
    <property type="match status" value="1"/>
</dbReference>
<feature type="domain" description="Cytochrome c" evidence="15">
    <location>
        <begin position="598"/>
        <end position="674"/>
    </location>
</feature>
<comment type="cofactor">
    <cofactor evidence="12">
        <name>Ca(2+)</name>
        <dbReference type="ChEBI" id="CHEBI:29108"/>
    </cofactor>
    <text evidence="12">Binds 1 Ca(2+) ion per subunit.</text>
</comment>
<keyword evidence="2 11" id="KW-0349">Heme</keyword>
<evidence type="ECO:0000313" key="16">
    <source>
        <dbReference type="EMBL" id="MXO87257.1"/>
    </source>
</evidence>
<dbReference type="SUPFAM" id="SSF50998">
    <property type="entry name" value="Quinoprotein alcohol dehydrogenase-like"/>
    <property type="match status" value="1"/>
</dbReference>
<evidence type="ECO:0000256" key="14">
    <source>
        <dbReference type="SAM" id="SignalP"/>
    </source>
</evidence>
<dbReference type="InterPro" id="IPR018391">
    <property type="entry name" value="PQQ_b-propeller_rpt"/>
</dbReference>
<dbReference type="EC" id="1.1.2.-" evidence="16"/>
<dbReference type="GO" id="GO:0009055">
    <property type="term" value="F:electron transfer activity"/>
    <property type="evidence" value="ECO:0007669"/>
    <property type="project" value="InterPro"/>
</dbReference>
<dbReference type="InterPro" id="IPR011047">
    <property type="entry name" value="Quinoprotein_ADH-like_sf"/>
</dbReference>
<feature type="binding site" description="axial binding residue" evidence="12">
    <location>
        <position position="615"/>
    </location>
    <ligand>
        <name>heme c</name>
        <dbReference type="ChEBI" id="CHEBI:61717"/>
    </ligand>
    <ligandPart>
        <name>Fe</name>
        <dbReference type="ChEBI" id="CHEBI:18248"/>
    </ligandPart>
</feature>
<dbReference type="RefSeq" id="WP_160589220.1">
    <property type="nucleotide sequence ID" value="NZ_BAAAFP010000002.1"/>
</dbReference>
<keyword evidence="6 11" id="KW-0634">PQQ</keyword>
<dbReference type="Pfam" id="PF13442">
    <property type="entry name" value="Cytochrome_CBB3"/>
    <property type="match status" value="1"/>
</dbReference>
<dbReference type="Gene3D" id="1.10.760.10">
    <property type="entry name" value="Cytochrome c-like domain"/>
    <property type="match status" value="1"/>
</dbReference>
<evidence type="ECO:0000256" key="9">
    <source>
        <dbReference type="ARBA" id="ARBA00023157"/>
    </source>
</evidence>
<evidence type="ECO:0000256" key="6">
    <source>
        <dbReference type="ARBA" id="ARBA00022891"/>
    </source>
</evidence>
<accession>A0A844ZK30</accession>
<feature type="disulfide bond" evidence="13">
    <location>
        <begin position="121"/>
        <end position="122"/>
    </location>
</feature>
<feature type="binding site" evidence="12">
    <location>
        <position position="310"/>
    </location>
    <ligand>
        <name>Ca(2+)</name>
        <dbReference type="ChEBI" id="CHEBI:29108"/>
    </ligand>
</feature>
<evidence type="ECO:0000256" key="7">
    <source>
        <dbReference type="ARBA" id="ARBA00023002"/>
    </source>
</evidence>
<protein>
    <submittedName>
        <fullName evidence="16">PQQ-dependent dehydrogenase, methanol/ethanol family</fullName>
        <ecNumber evidence="16">1.1.2.-</ecNumber>
    </submittedName>
</protein>
<dbReference type="Gene3D" id="2.140.10.10">
    <property type="entry name" value="Quinoprotein alcohol dehydrogenase-like superfamily"/>
    <property type="match status" value="1"/>
</dbReference>
<keyword evidence="4 14" id="KW-0732">Signal</keyword>
<feature type="signal peptide" evidence="14">
    <location>
        <begin position="1"/>
        <end position="25"/>
    </location>
</feature>
<evidence type="ECO:0000256" key="8">
    <source>
        <dbReference type="ARBA" id="ARBA00023004"/>
    </source>
</evidence>
<comment type="caution">
    <text evidence="16">The sequence shown here is derived from an EMBL/GenBank/DDBJ whole genome shotgun (WGS) entry which is preliminary data.</text>
</comment>
<dbReference type="SUPFAM" id="SSF46626">
    <property type="entry name" value="Cytochrome c"/>
    <property type="match status" value="1"/>
</dbReference>
<dbReference type="GO" id="GO:0020037">
    <property type="term" value="F:heme binding"/>
    <property type="evidence" value="ECO:0007669"/>
    <property type="project" value="InterPro"/>
</dbReference>
<keyword evidence="7 16" id="KW-0560">Oxidoreductase</keyword>
<dbReference type="GO" id="GO:0005509">
    <property type="term" value="F:calcium ion binding"/>
    <property type="evidence" value="ECO:0007669"/>
    <property type="project" value="InterPro"/>
</dbReference>
<keyword evidence="3 12" id="KW-0479">Metal-binding</keyword>
<feature type="binding site" evidence="11">
    <location>
        <position position="75"/>
    </location>
    <ligand>
        <name>pyrroloquinoline quinone</name>
        <dbReference type="ChEBI" id="CHEBI:58442"/>
    </ligand>
</feature>
<evidence type="ECO:0000256" key="3">
    <source>
        <dbReference type="ARBA" id="ARBA00022723"/>
    </source>
</evidence>
<dbReference type="InterPro" id="IPR009056">
    <property type="entry name" value="Cyt_c-like_dom"/>
</dbReference>
<dbReference type="AlphaFoldDB" id="A0A844ZK30"/>
<evidence type="ECO:0000256" key="10">
    <source>
        <dbReference type="PIRSR" id="PIRSR617512-1"/>
    </source>
</evidence>
<evidence type="ECO:0000256" key="12">
    <source>
        <dbReference type="PIRSR" id="PIRSR617512-3"/>
    </source>
</evidence>
<feature type="active site" description="Proton acceptor" evidence="10">
    <location>
        <position position="310"/>
    </location>
</feature>
<organism evidence="16 17">
    <name type="scientific">Alteraurantiacibacter aestuarii</name>
    <dbReference type="NCBI Taxonomy" id="650004"/>
    <lineage>
        <taxon>Bacteria</taxon>
        <taxon>Pseudomonadati</taxon>
        <taxon>Pseudomonadota</taxon>
        <taxon>Alphaproteobacteria</taxon>
        <taxon>Sphingomonadales</taxon>
        <taxon>Erythrobacteraceae</taxon>
        <taxon>Alteraurantiacibacter</taxon>
    </lineage>
</organism>
<feature type="binding site" evidence="11">
    <location>
        <position position="127"/>
    </location>
    <ligand>
        <name>pyrroloquinoline quinone</name>
        <dbReference type="ChEBI" id="CHEBI:58442"/>
    </ligand>
</feature>
<dbReference type="PROSITE" id="PS51007">
    <property type="entry name" value="CYTC"/>
    <property type="match status" value="1"/>
</dbReference>
<comment type="cofactor">
    <cofactor evidence="11">
        <name>heme c</name>
        <dbReference type="ChEBI" id="CHEBI:61717"/>
    </cofactor>
    <text evidence="11">Binds 1 heme c group per subunit.</text>
</comment>
<reference evidence="16 17" key="1">
    <citation type="submission" date="2019-12" db="EMBL/GenBank/DDBJ databases">
        <title>Genomic-based taxomic classification of the family Erythrobacteraceae.</title>
        <authorList>
            <person name="Xu L."/>
        </authorList>
    </citation>
    <scope>NUCLEOTIDE SEQUENCE [LARGE SCALE GENOMIC DNA]</scope>
    <source>
        <strain evidence="16 17">JCM 16339</strain>
    </source>
</reference>